<evidence type="ECO:0000256" key="2">
    <source>
        <dbReference type="ARBA" id="ARBA00022942"/>
    </source>
</evidence>
<dbReference type="InterPro" id="IPR021625">
    <property type="entry name" value="PI31_Prot_N"/>
</dbReference>
<evidence type="ECO:0000256" key="3">
    <source>
        <dbReference type="SAM" id="MobiDB-lite"/>
    </source>
</evidence>
<feature type="compositionally biased region" description="Basic and acidic residues" evidence="3">
    <location>
        <begin position="156"/>
        <end position="167"/>
    </location>
</feature>
<evidence type="ECO:0000259" key="4">
    <source>
        <dbReference type="Pfam" id="PF11566"/>
    </source>
</evidence>
<dbReference type="Proteomes" id="UP000682877">
    <property type="component" value="Chromosome 5"/>
</dbReference>
<dbReference type="AlphaFoldDB" id="A0A8S2AJ47"/>
<reference evidence="5" key="1">
    <citation type="submission" date="2021-01" db="EMBL/GenBank/DDBJ databases">
        <authorList>
            <person name="Bezrukov I."/>
        </authorList>
    </citation>
    <scope>NUCLEOTIDE SEQUENCE</scope>
</reference>
<keyword evidence="6" id="KW-1185">Reference proteome</keyword>
<dbReference type="PANTHER" id="PTHR13266">
    <property type="entry name" value="PROTEASOME INHIBITOR"/>
    <property type="match status" value="1"/>
</dbReference>
<feature type="domain" description="PI31 proteasome regulator N-terminal" evidence="4">
    <location>
        <begin position="16"/>
        <end position="146"/>
    </location>
</feature>
<comment type="similarity">
    <text evidence="1">Belongs to the proteasome inhibitor PI31 family.</text>
</comment>
<evidence type="ECO:0000313" key="5">
    <source>
        <dbReference type="EMBL" id="CAE6076212.1"/>
    </source>
</evidence>
<dbReference type="GO" id="GO:0004866">
    <property type="term" value="F:endopeptidase inhibitor activity"/>
    <property type="evidence" value="ECO:0007669"/>
    <property type="project" value="InterPro"/>
</dbReference>
<protein>
    <recommendedName>
        <fullName evidence="4">PI31 proteasome regulator N-terminal domain-containing protein</fullName>
    </recommendedName>
</protein>
<dbReference type="PANTHER" id="PTHR13266:SF1">
    <property type="entry name" value="PROTEASOME INHIBITOR PI31 SUBUNIT"/>
    <property type="match status" value="1"/>
</dbReference>
<proteinExistence type="inferred from homology"/>
<dbReference type="Pfam" id="PF11566">
    <property type="entry name" value="PI31_Prot_N"/>
    <property type="match status" value="1"/>
</dbReference>
<gene>
    <name evidence="5" type="ORF">AARE701A_LOCUS13359</name>
</gene>
<organism evidence="5 6">
    <name type="scientific">Arabidopsis arenosa</name>
    <name type="common">Sand rock-cress</name>
    <name type="synonym">Cardaminopsis arenosa</name>
    <dbReference type="NCBI Taxonomy" id="38785"/>
    <lineage>
        <taxon>Eukaryota</taxon>
        <taxon>Viridiplantae</taxon>
        <taxon>Streptophyta</taxon>
        <taxon>Embryophyta</taxon>
        <taxon>Tracheophyta</taxon>
        <taxon>Spermatophyta</taxon>
        <taxon>Magnoliopsida</taxon>
        <taxon>eudicotyledons</taxon>
        <taxon>Gunneridae</taxon>
        <taxon>Pentapetalae</taxon>
        <taxon>rosids</taxon>
        <taxon>malvids</taxon>
        <taxon>Brassicales</taxon>
        <taxon>Brassicaceae</taxon>
        <taxon>Camelineae</taxon>
        <taxon>Arabidopsis</taxon>
    </lineage>
</organism>
<keyword evidence="2" id="KW-0647">Proteasome</keyword>
<name>A0A8S2AJ47_ARAAE</name>
<evidence type="ECO:0000256" key="1">
    <source>
        <dbReference type="ARBA" id="ARBA00006405"/>
    </source>
</evidence>
<feature type="region of interest" description="Disordered" evidence="3">
    <location>
        <begin position="148"/>
        <end position="167"/>
    </location>
</feature>
<accession>A0A8S2AJ47</accession>
<dbReference type="GO" id="GO:0000502">
    <property type="term" value="C:proteasome complex"/>
    <property type="evidence" value="ECO:0007669"/>
    <property type="project" value="UniProtKB-KW"/>
</dbReference>
<dbReference type="Gene3D" id="3.40.1000.30">
    <property type="match status" value="1"/>
</dbReference>
<sequence length="167" mass="19090">MATSETVMGMVRLVIPAFRNNHDKIFFSVHASFIISGFDLIALDALSSSSQDMVWFDGWNEFDKDYAFVYVNKKRSKKFLVKCLAMDDYLLVDTLADGGDDVPHLEIKVRNYTTESSSIHEQFKNLDKLVTDLKNEILYKLDKGLKPVSSSSLTDEEPRHYSDPLRP</sequence>
<dbReference type="GO" id="GO:0070628">
    <property type="term" value="F:proteasome binding"/>
    <property type="evidence" value="ECO:0007669"/>
    <property type="project" value="InterPro"/>
</dbReference>
<dbReference type="GO" id="GO:0043161">
    <property type="term" value="P:proteasome-mediated ubiquitin-dependent protein catabolic process"/>
    <property type="evidence" value="ECO:0007669"/>
    <property type="project" value="InterPro"/>
</dbReference>
<dbReference type="InterPro" id="IPR045128">
    <property type="entry name" value="PI31-like"/>
</dbReference>
<dbReference type="EMBL" id="LR999455">
    <property type="protein sequence ID" value="CAE6076212.1"/>
    <property type="molecule type" value="Genomic_DNA"/>
</dbReference>
<evidence type="ECO:0000313" key="6">
    <source>
        <dbReference type="Proteomes" id="UP000682877"/>
    </source>
</evidence>